<dbReference type="HOGENOM" id="CLU_019414_0_0_1"/>
<dbReference type="SUPFAM" id="SSF53474">
    <property type="entry name" value="alpha/beta-Hydrolases"/>
    <property type="match status" value="1"/>
</dbReference>
<keyword evidence="7" id="KW-1185">Reference proteome</keyword>
<dbReference type="GO" id="GO:0004301">
    <property type="term" value="F:epoxide hydrolase activity"/>
    <property type="evidence" value="ECO:0007669"/>
    <property type="project" value="TreeGrafter"/>
</dbReference>
<dbReference type="Proteomes" id="UP000030653">
    <property type="component" value="Unassembled WGS sequence"/>
</dbReference>
<dbReference type="InterPro" id="IPR029058">
    <property type="entry name" value="AB_hydrolase_fold"/>
</dbReference>
<accession>M5G229</accession>
<dbReference type="GO" id="GO:0097176">
    <property type="term" value="P:epoxide metabolic process"/>
    <property type="evidence" value="ECO:0007669"/>
    <property type="project" value="TreeGrafter"/>
</dbReference>
<sequence length="406" mass="45679">MSSHSRKIVPKPLDPASRLPKAEVERMFSLIRGSRLPESNIVPGADWDYGIPLTRLKELRDFWLDSWSFDDFLAEISQWEHYTVEIEQNDVHYVHIKSGKEGAIPLLMTHGWPGSFYEFHKVVGPLTSPTSEADPVFHIVLPSLPGYGFSGPPPRKGWTLIDSARVFNTLMVDVLGHKEYVAQGGDWGYCVTRALTANHSDHCRLAHFNILLEFPPPAYQWPFLIALFALPKWVGRRVCGLILSEREMDSLAKQVQFRDSGMGYISIQGSKPATIGYALNDHPVGLLAYIGEKYHSWSDPNKPISDAEIVSTISLYFLTQTFGTSVLPYFETKDAFMRLPKQGKGSKSAVSVFKHDVLGAPRSWVTGKLNIAFYKEHDAGGHFVGFEQPETLVADVREFVKGNWKK</sequence>
<name>M5G229_DACPD</name>
<dbReference type="Gene3D" id="3.40.50.1820">
    <property type="entry name" value="alpha/beta hydrolase"/>
    <property type="match status" value="1"/>
</dbReference>
<feature type="domain" description="Epoxide hydrolase N-terminal" evidence="5">
    <location>
        <begin position="19"/>
        <end position="119"/>
    </location>
</feature>
<dbReference type="OrthoDB" id="7130006at2759"/>
<dbReference type="OMA" id="WPPRAGW"/>
<keyword evidence="3 6" id="KW-0378">Hydrolase</keyword>
<dbReference type="AlphaFoldDB" id="M5G229"/>
<comment type="similarity">
    <text evidence="1">Belongs to the peptidase S33 family.</text>
</comment>
<evidence type="ECO:0000313" key="7">
    <source>
        <dbReference type="Proteomes" id="UP000030653"/>
    </source>
</evidence>
<keyword evidence="2" id="KW-0058">Aromatic hydrocarbons catabolism</keyword>
<dbReference type="RefSeq" id="XP_040626844.1">
    <property type="nucleotide sequence ID" value="XM_040770411.1"/>
</dbReference>
<evidence type="ECO:0000256" key="1">
    <source>
        <dbReference type="ARBA" id="ARBA00010088"/>
    </source>
</evidence>
<dbReference type="GeneID" id="63685473"/>
<dbReference type="InterPro" id="IPR000639">
    <property type="entry name" value="Epox_hydrolase-like"/>
</dbReference>
<dbReference type="Pfam" id="PF06441">
    <property type="entry name" value="EHN"/>
    <property type="match status" value="1"/>
</dbReference>
<evidence type="ECO:0000256" key="2">
    <source>
        <dbReference type="ARBA" id="ARBA00022797"/>
    </source>
</evidence>
<dbReference type="InterPro" id="IPR016292">
    <property type="entry name" value="Epoxide_hydrolase"/>
</dbReference>
<dbReference type="EMBL" id="JH795868">
    <property type="protein sequence ID" value="EJT99946.1"/>
    <property type="molecule type" value="Genomic_DNA"/>
</dbReference>
<proteinExistence type="inferred from homology"/>
<dbReference type="PIRSF" id="PIRSF001112">
    <property type="entry name" value="Epoxide_hydrolase"/>
    <property type="match status" value="1"/>
</dbReference>
<dbReference type="PRINTS" id="PR00412">
    <property type="entry name" value="EPOXHYDRLASE"/>
</dbReference>
<evidence type="ECO:0000256" key="4">
    <source>
        <dbReference type="PIRSR" id="PIRSR001112-1"/>
    </source>
</evidence>
<gene>
    <name evidence="6" type="ORF">DACRYDRAFT_117568</name>
</gene>
<reference evidence="6 7" key="1">
    <citation type="journal article" date="2012" name="Science">
        <title>The Paleozoic origin of enzymatic lignin decomposition reconstructed from 31 fungal genomes.</title>
        <authorList>
            <person name="Floudas D."/>
            <person name="Binder M."/>
            <person name="Riley R."/>
            <person name="Barry K."/>
            <person name="Blanchette R.A."/>
            <person name="Henrissat B."/>
            <person name="Martinez A.T."/>
            <person name="Otillar R."/>
            <person name="Spatafora J.W."/>
            <person name="Yadav J.S."/>
            <person name="Aerts A."/>
            <person name="Benoit I."/>
            <person name="Boyd A."/>
            <person name="Carlson A."/>
            <person name="Copeland A."/>
            <person name="Coutinho P.M."/>
            <person name="de Vries R.P."/>
            <person name="Ferreira P."/>
            <person name="Findley K."/>
            <person name="Foster B."/>
            <person name="Gaskell J."/>
            <person name="Glotzer D."/>
            <person name="Gorecki P."/>
            <person name="Heitman J."/>
            <person name="Hesse C."/>
            <person name="Hori C."/>
            <person name="Igarashi K."/>
            <person name="Jurgens J.A."/>
            <person name="Kallen N."/>
            <person name="Kersten P."/>
            <person name="Kohler A."/>
            <person name="Kuees U."/>
            <person name="Kumar T.K.A."/>
            <person name="Kuo A."/>
            <person name="LaButti K."/>
            <person name="Larrondo L.F."/>
            <person name="Lindquist E."/>
            <person name="Ling A."/>
            <person name="Lombard V."/>
            <person name="Lucas S."/>
            <person name="Lundell T."/>
            <person name="Martin R."/>
            <person name="McLaughlin D.J."/>
            <person name="Morgenstern I."/>
            <person name="Morin E."/>
            <person name="Murat C."/>
            <person name="Nagy L.G."/>
            <person name="Nolan M."/>
            <person name="Ohm R.A."/>
            <person name="Patyshakuliyeva A."/>
            <person name="Rokas A."/>
            <person name="Ruiz-Duenas F.J."/>
            <person name="Sabat G."/>
            <person name="Salamov A."/>
            <person name="Samejima M."/>
            <person name="Schmutz J."/>
            <person name="Slot J.C."/>
            <person name="St John F."/>
            <person name="Stenlid J."/>
            <person name="Sun H."/>
            <person name="Sun S."/>
            <person name="Syed K."/>
            <person name="Tsang A."/>
            <person name="Wiebenga A."/>
            <person name="Young D."/>
            <person name="Pisabarro A."/>
            <person name="Eastwood D.C."/>
            <person name="Martin F."/>
            <person name="Cullen D."/>
            <person name="Grigoriev I.V."/>
            <person name="Hibbett D.S."/>
        </authorList>
    </citation>
    <scope>NUCLEOTIDE SEQUENCE [LARGE SCALE GENOMIC DNA]</scope>
    <source>
        <strain evidence="6 7">DJM-731 SS1</strain>
    </source>
</reference>
<feature type="active site" description="Nucleophile" evidence="4">
    <location>
        <position position="186"/>
    </location>
</feature>
<evidence type="ECO:0000259" key="5">
    <source>
        <dbReference type="Pfam" id="PF06441"/>
    </source>
</evidence>
<dbReference type="InterPro" id="IPR010497">
    <property type="entry name" value="Epoxide_hydro_N"/>
</dbReference>
<dbReference type="PANTHER" id="PTHR21661:SF35">
    <property type="entry name" value="EPOXIDE HYDROLASE"/>
    <property type="match status" value="1"/>
</dbReference>
<protein>
    <submittedName>
        <fullName evidence="6">Epoxide hydrolase</fullName>
    </submittedName>
</protein>
<feature type="active site" description="Proton acceptor" evidence="4">
    <location>
        <position position="382"/>
    </location>
</feature>
<dbReference type="PANTHER" id="PTHR21661">
    <property type="entry name" value="EPOXIDE HYDROLASE 1-RELATED"/>
    <property type="match status" value="1"/>
</dbReference>
<evidence type="ECO:0000256" key="3">
    <source>
        <dbReference type="ARBA" id="ARBA00022801"/>
    </source>
</evidence>
<dbReference type="STRING" id="1858805.M5G229"/>
<evidence type="ECO:0000313" key="6">
    <source>
        <dbReference type="EMBL" id="EJT99946.1"/>
    </source>
</evidence>
<organism evidence="6 7">
    <name type="scientific">Dacryopinax primogenitus (strain DJM 731)</name>
    <name type="common">Brown rot fungus</name>
    <dbReference type="NCBI Taxonomy" id="1858805"/>
    <lineage>
        <taxon>Eukaryota</taxon>
        <taxon>Fungi</taxon>
        <taxon>Dikarya</taxon>
        <taxon>Basidiomycota</taxon>
        <taxon>Agaricomycotina</taxon>
        <taxon>Dacrymycetes</taxon>
        <taxon>Dacrymycetales</taxon>
        <taxon>Dacrymycetaceae</taxon>
        <taxon>Dacryopinax</taxon>
    </lineage>
</organism>
<feature type="active site" description="Proton donor" evidence="4">
    <location>
        <position position="329"/>
    </location>
</feature>